<sequence>MPTLAAMIALFLNIPTQEEIATYARMATFINALNMVIIIISRQGDILVEVLKLFRFRVSSRSKPKAFTVPVR</sequence>
<proteinExistence type="predicted"/>
<accession>A0A0M3I5J6</accession>
<dbReference type="Proteomes" id="UP000036681">
    <property type="component" value="Unplaced"/>
</dbReference>
<dbReference type="WBParaSite" id="ALUE_0001222401-mRNA-1">
    <property type="protein sequence ID" value="ALUE_0001222401-mRNA-1"/>
    <property type="gene ID" value="ALUE_0001222401"/>
</dbReference>
<name>A0A0M3I5J6_ASCLU</name>
<reference evidence="2" key="1">
    <citation type="submission" date="2017-02" db="UniProtKB">
        <authorList>
            <consortium name="WormBaseParasite"/>
        </authorList>
    </citation>
    <scope>IDENTIFICATION</scope>
</reference>
<organism evidence="1 2">
    <name type="scientific">Ascaris lumbricoides</name>
    <name type="common">Giant roundworm</name>
    <dbReference type="NCBI Taxonomy" id="6252"/>
    <lineage>
        <taxon>Eukaryota</taxon>
        <taxon>Metazoa</taxon>
        <taxon>Ecdysozoa</taxon>
        <taxon>Nematoda</taxon>
        <taxon>Chromadorea</taxon>
        <taxon>Rhabditida</taxon>
        <taxon>Spirurina</taxon>
        <taxon>Ascaridomorpha</taxon>
        <taxon>Ascaridoidea</taxon>
        <taxon>Ascarididae</taxon>
        <taxon>Ascaris</taxon>
    </lineage>
</organism>
<keyword evidence="1" id="KW-1185">Reference proteome</keyword>
<evidence type="ECO:0000313" key="2">
    <source>
        <dbReference type="WBParaSite" id="ALUE_0001222401-mRNA-1"/>
    </source>
</evidence>
<dbReference type="AlphaFoldDB" id="A0A0M3I5J6"/>
<protein>
    <submittedName>
        <fullName evidence="2">Amino acid transporter</fullName>
    </submittedName>
</protein>
<evidence type="ECO:0000313" key="1">
    <source>
        <dbReference type="Proteomes" id="UP000036681"/>
    </source>
</evidence>